<evidence type="ECO:0000313" key="1">
    <source>
        <dbReference type="EMBL" id="KEH19328.1"/>
    </source>
</evidence>
<dbReference type="EnsemblPlants" id="KEH19328">
    <property type="protein sequence ID" value="KEH19328"/>
    <property type="gene ID" value="MTR_8g447050"/>
</dbReference>
<dbReference type="Proteomes" id="UP000002051">
    <property type="component" value="Chromosome 8"/>
</dbReference>
<reference evidence="1 3" key="1">
    <citation type="journal article" date="2011" name="Nature">
        <title>The Medicago genome provides insight into the evolution of rhizobial symbioses.</title>
        <authorList>
            <person name="Young N.D."/>
            <person name="Debelle F."/>
            <person name="Oldroyd G.E."/>
            <person name="Geurts R."/>
            <person name="Cannon S.B."/>
            <person name="Udvardi M.K."/>
            <person name="Benedito V.A."/>
            <person name="Mayer K.F."/>
            <person name="Gouzy J."/>
            <person name="Schoof H."/>
            <person name="Van de Peer Y."/>
            <person name="Proost S."/>
            <person name="Cook D.R."/>
            <person name="Meyers B.C."/>
            <person name="Spannagl M."/>
            <person name="Cheung F."/>
            <person name="De Mita S."/>
            <person name="Krishnakumar V."/>
            <person name="Gundlach H."/>
            <person name="Zhou S."/>
            <person name="Mudge J."/>
            <person name="Bharti A.K."/>
            <person name="Murray J.D."/>
            <person name="Naoumkina M.A."/>
            <person name="Rosen B."/>
            <person name="Silverstein K.A."/>
            <person name="Tang H."/>
            <person name="Rombauts S."/>
            <person name="Zhao P.X."/>
            <person name="Zhou P."/>
            <person name="Barbe V."/>
            <person name="Bardou P."/>
            <person name="Bechner M."/>
            <person name="Bellec A."/>
            <person name="Berger A."/>
            <person name="Berges H."/>
            <person name="Bidwell S."/>
            <person name="Bisseling T."/>
            <person name="Choisne N."/>
            <person name="Couloux A."/>
            <person name="Denny R."/>
            <person name="Deshpande S."/>
            <person name="Dai X."/>
            <person name="Doyle J.J."/>
            <person name="Dudez A.M."/>
            <person name="Farmer A.D."/>
            <person name="Fouteau S."/>
            <person name="Franken C."/>
            <person name="Gibelin C."/>
            <person name="Gish J."/>
            <person name="Goldstein S."/>
            <person name="Gonzalez A.J."/>
            <person name="Green P.J."/>
            <person name="Hallab A."/>
            <person name="Hartog M."/>
            <person name="Hua A."/>
            <person name="Humphray S.J."/>
            <person name="Jeong D.H."/>
            <person name="Jing Y."/>
            <person name="Jocker A."/>
            <person name="Kenton S.M."/>
            <person name="Kim D.J."/>
            <person name="Klee K."/>
            <person name="Lai H."/>
            <person name="Lang C."/>
            <person name="Lin S."/>
            <person name="Macmil S.L."/>
            <person name="Magdelenat G."/>
            <person name="Matthews L."/>
            <person name="McCorrison J."/>
            <person name="Monaghan E.L."/>
            <person name="Mun J.H."/>
            <person name="Najar F.Z."/>
            <person name="Nicholson C."/>
            <person name="Noirot C."/>
            <person name="O'Bleness M."/>
            <person name="Paule C.R."/>
            <person name="Poulain J."/>
            <person name="Prion F."/>
            <person name="Qin B."/>
            <person name="Qu C."/>
            <person name="Retzel E.F."/>
            <person name="Riddle C."/>
            <person name="Sallet E."/>
            <person name="Samain S."/>
            <person name="Samson N."/>
            <person name="Sanders I."/>
            <person name="Saurat O."/>
            <person name="Scarpelli C."/>
            <person name="Schiex T."/>
            <person name="Segurens B."/>
            <person name="Severin A.J."/>
            <person name="Sherrier D.J."/>
            <person name="Shi R."/>
            <person name="Sims S."/>
            <person name="Singer S.R."/>
            <person name="Sinharoy S."/>
            <person name="Sterck L."/>
            <person name="Viollet A."/>
            <person name="Wang B.B."/>
            <person name="Wang K."/>
            <person name="Wang M."/>
            <person name="Wang X."/>
            <person name="Warfsmann J."/>
            <person name="Weissenbach J."/>
            <person name="White D.D."/>
            <person name="White J.D."/>
            <person name="Wiley G.B."/>
            <person name="Wincker P."/>
            <person name="Xing Y."/>
            <person name="Yang L."/>
            <person name="Yao Z."/>
            <person name="Ying F."/>
            <person name="Zhai J."/>
            <person name="Zhou L."/>
            <person name="Zuber A."/>
            <person name="Denarie J."/>
            <person name="Dixon R.A."/>
            <person name="May G.D."/>
            <person name="Schwartz D.C."/>
            <person name="Rogers J."/>
            <person name="Quetier F."/>
            <person name="Town C.D."/>
            <person name="Roe B.A."/>
        </authorList>
    </citation>
    <scope>NUCLEOTIDE SEQUENCE [LARGE SCALE GENOMIC DNA]</scope>
    <source>
        <strain evidence="1">A17</strain>
        <strain evidence="2 3">cv. Jemalong A17</strain>
    </source>
</reference>
<sequence length="100" mass="11255">MEASHLLLGRPWQFDRSVLHDGQTNKYSFMHSGQKISLAPLSPSEECEEVFPKKVPQKFERIVFEPRGCIASNSMTNSFEEGEYDEGHNGMEGGLACCPF</sequence>
<gene>
    <name evidence="1" type="ordered locus">MTR_8g447050</name>
</gene>
<evidence type="ECO:0000313" key="3">
    <source>
        <dbReference type="Proteomes" id="UP000002051"/>
    </source>
</evidence>
<accession>A0A072TR63</accession>
<keyword evidence="3" id="KW-1185">Reference proteome</keyword>
<proteinExistence type="predicted"/>
<evidence type="ECO:0000313" key="2">
    <source>
        <dbReference type="EnsemblPlants" id="KEH19328"/>
    </source>
</evidence>
<dbReference type="AlphaFoldDB" id="A0A072TR63"/>
<protein>
    <submittedName>
        <fullName evidence="1">Gag-Pol polyprotein/retrotransposon, putative</fullName>
    </submittedName>
</protein>
<reference evidence="2" key="3">
    <citation type="submission" date="2015-04" db="UniProtKB">
        <authorList>
            <consortium name="EnsemblPlants"/>
        </authorList>
    </citation>
    <scope>IDENTIFICATION</scope>
    <source>
        <strain evidence="2">cv. Jemalong A17</strain>
    </source>
</reference>
<dbReference type="PANTHER" id="PTHR35046:SF9">
    <property type="entry name" value="RNA-DIRECTED DNA POLYMERASE"/>
    <property type="match status" value="1"/>
</dbReference>
<dbReference type="HOGENOM" id="CLU_2310291_0_0_1"/>
<dbReference type="PANTHER" id="PTHR35046">
    <property type="entry name" value="ZINC KNUCKLE (CCHC-TYPE) FAMILY PROTEIN"/>
    <property type="match status" value="1"/>
</dbReference>
<name>A0A072TR63_MEDTR</name>
<dbReference type="EMBL" id="CM001224">
    <property type="protein sequence ID" value="KEH19328.1"/>
    <property type="molecule type" value="Genomic_DNA"/>
</dbReference>
<organism evidence="1 3">
    <name type="scientific">Medicago truncatula</name>
    <name type="common">Barrel medic</name>
    <name type="synonym">Medicago tribuloides</name>
    <dbReference type="NCBI Taxonomy" id="3880"/>
    <lineage>
        <taxon>Eukaryota</taxon>
        <taxon>Viridiplantae</taxon>
        <taxon>Streptophyta</taxon>
        <taxon>Embryophyta</taxon>
        <taxon>Tracheophyta</taxon>
        <taxon>Spermatophyta</taxon>
        <taxon>Magnoliopsida</taxon>
        <taxon>eudicotyledons</taxon>
        <taxon>Gunneridae</taxon>
        <taxon>Pentapetalae</taxon>
        <taxon>rosids</taxon>
        <taxon>fabids</taxon>
        <taxon>Fabales</taxon>
        <taxon>Fabaceae</taxon>
        <taxon>Papilionoideae</taxon>
        <taxon>50 kb inversion clade</taxon>
        <taxon>NPAAA clade</taxon>
        <taxon>Hologalegina</taxon>
        <taxon>IRL clade</taxon>
        <taxon>Trifolieae</taxon>
        <taxon>Medicago</taxon>
    </lineage>
</organism>
<reference evidence="1 3" key="2">
    <citation type="journal article" date="2014" name="BMC Genomics">
        <title>An improved genome release (version Mt4.0) for the model legume Medicago truncatula.</title>
        <authorList>
            <person name="Tang H."/>
            <person name="Krishnakumar V."/>
            <person name="Bidwell S."/>
            <person name="Rosen B."/>
            <person name="Chan A."/>
            <person name="Zhou S."/>
            <person name="Gentzbittel L."/>
            <person name="Childs K.L."/>
            <person name="Yandell M."/>
            <person name="Gundlach H."/>
            <person name="Mayer K.F."/>
            <person name="Schwartz D.C."/>
            <person name="Town C.D."/>
        </authorList>
    </citation>
    <scope>GENOME REANNOTATION</scope>
    <source>
        <strain evidence="1">A17</strain>
        <strain evidence="2 3">cv. Jemalong A17</strain>
    </source>
</reference>